<dbReference type="InterPro" id="IPR044810">
    <property type="entry name" value="WRKY_plant"/>
</dbReference>
<name>A0ABC8QQE5_9AQUA</name>
<evidence type="ECO:0000313" key="10">
    <source>
        <dbReference type="EMBL" id="CAK9176326.1"/>
    </source>
</evidence>
<feature type="domain" description="WRKY" evidence="7">
    <location>
        <begin position="165"/>
        <end position="222"/>
    </location>
</feature>
<feature type="region of interest" description="Disordered" evidence="6">
    <location>
        <begin position="122"/>
        <end position="165"/>
    </location>
</feature>
<dbReference type="EMBL" id="CAUOFW020000773">
    <property type="protein sequence ID" value="CAK9136724.1"/>
    <property type="molecule type" value="Genomic_DNA"/>
</dbReference>
<reference evidence="8 11" key="1">
    <citation type="submission" date="2024-02" db="EMBL/GenBank/DDBJ databases">
        <authorList>
            <person name="Vignale AGUSTIN F."/>
            <person name="Sosa J E."/>
            <person name="Modenutti C."/>
        </authorList>
    </citation>
    <scope>NUCLEOTIDE SEQUENCE [LARGE SCALE GENOMIC DNA]</scope>
</reference>
<evidence type="ECO:0000256" key="2">
    <source>
        <dbReference type="ARBA" id="ARBA00023015"/>
    </source>
</evidence>
<dbReference type="GO" id="GO:0005634">
    <property type="term" value="C:nucleus"/>
    <property type="evidence" value="ECO:0007669"/>
    <property type="project" value="UniProtKB-SubCell"/>
</dbReference>
<dbReference type="EMBL" id="CAUOFW020000115">
    <property type="protein sequence ID" value="CAK9133682.1"/>
    <property type="molecule type" value="Genomic_DNA"/>
</dbReference>
<evidence type="ECO:0000256" key="3">
    <source>
        <dbReference type="ARBA" id="ARBA00023125"/>
    </source>
</evidence>
<feature type="region of interest" description="Disordered" evidence="6">
    <location>
        <begin position="250"/>
        <end position="271"/>
    </location>
</feature>
<dbReference type="Gene3D" id="2.20.25.80">
    <property type="entry name" value="WRKY domain"/>
    <property type="match status" value="1"/>
</dbReference>
<evidence type="ECO:0000256" key="4">
    <source>
        <dbReference type="ARBA" id="ARBA00023163"/>
    </source>
</evidence>
<proteinExistence type="predicted"/>
<comment type="caution">
    <text evidence="8">The sequence shown here is derived from an EMBL/GenBank/DDBJ whole genome shotgun (WGS) entry which is preliminary data.</text>
</comment>
<comment type="subcellular location">
    <subcellularLocation>
        <location evidence="1">Nucleus</location>
    </subcellularLocation>
</comment>
<evidence type="ECO:0000313" key="11">
    <source>
        <dbReference type="Proteomes" id="UP001642360"/>
    </source>
</evidence>
<gene>
    <name evidence="9" type="ORF">ILEXP_LOCUS3726</name>
    <name evidence="10" type="ORF">ILEXP_LOCUS46169</name>
    <name evidence="8" type="ORF">ILEXP_LOCUS599</name>
</gene>
<dbReference type="Pfam" id="PF03106">
    <property type="entry name" value="WRKY"/>
    <property type="match status" value="1"/>
</dbReference>
<keyword evidence="3" id="KW-0238">DNA-binding</keyword>
<evidence type="ECO:0000256" key="6">
    <source>
        <dbReference type="SAM" id="MobiDB-lite"/>
    </source>
</evidence>
<evidence type="ECO:0000313" key="8">
    <source>
        <dbReference type="EMBL" id="CAK9133682.1"/>
    </source>
</evidence>
<accession>A0ABC8QQE5</accession>
<keyword evidence="2" id="KW-0805">Transcription regulation</keyword>
<dbReference type="InterPro" id="IPR036576">
    <property type="entry name" value="WRKY_dom_sf"/>
</dbReference>
<dbReference type="GO" id="GO:0003677">
    <property type="term" value="F:DNA binding"/>
    <property type="evidence" value="ECO:0007669"/>
    <property type="project" value="UniProtKB-KW"/>
</dbReference>
<keyword evidence="4" id="KW-0804">Transcription</keyword>
<feature type="compositionally biased region" description="Gly residues" evidence="6">
    <location>
        <begin position="290"/>
        <end position="312"/>
    </location>
</feature>
<evidence type="ECO:0000259" key="7">
    <source>
        <dbReference type="PROSITE" id="PS50811"/>
    </source>
</evidence>
<dbReference type="PANTHER" id="PTHR31282">
    <property type="entry name" value="WRKY TRANSCRIPTION FACTOR 21-RELATED"/>
    <property type="match status" value="1"/>
</dbReference>
<keyword evidence="11" id="KW-1185">Reference proteome</keyword>
<dbReference type="SMART" id="SM00774">
    <property type="entry name" value="WRKY"/>
    <property type="match status" value="1"/>
</dbReference>
<feature type="region of interest" description="Disordered" evidence="6">
    <location>
        <begin position="335"/>
        <end position="363"/>
    </location>
</feature>
<evidence type="ECO:0000313" key="9">
    <source>
        <dbReference type="EMBL" id="CAK9136724.1"/>
    </source>
</evidence>
<sequence>MEEGAISLVFHGFKLARELEENLPNITNQPAILSAACDEIIKVFTNARDRFNAQSTQQEIAVGMQEWLKQGCTQAMDLLQSQLMGGSGKTDQFGGGGMEMVGGRDRETSAWLGGGGGAVQLMDVADSGRGGSSSSQRPRRRKDEANRRIERLPAPRMGNTEIPPEDGYTWRKYGQKEILGSRFPRSYYRCTHQKLYQCPAKKQVQRLDDDPYTFEVMYRGDHTCIMSSTAPSAPPTSVGGATTTHEVRHSHHYAHMQMQPPPPPPTPSASVPLSRWLSMDMQMYRHFGLSGPGGASSSSGGSGMVASGGAGPSTGRYRREVDYPVVDLADAMFNSGSSSNNSMEVIFSSMEEKKEGGGEDPKN</sequence>
<organism evidence="8 11">
    <name type="scientific">Ilex paraguariensis</name>
    <name type="common">yerba mate</name>
    <dbReference type="NCBI Taxonomy" id="185542"/>
    <lineage>
        <taxon>Eukaryota</taxon>
        <taxon>Viridiplantae</taxon>
        <taxon>Streptophyta</taxon>
        <taxon>Embryophyta</taxon>
        <taxon>Tracheophyta</taxon>
        <taxon>Spermatophyta</taxon>
        <taxon>Magnoliopsida</taxon>
        <taxon>eudicotyledons</taxon>
        <taxon>Gunneridae</taxon>
        <taxon>Pentapetalae</taxon>
        <taxon>asterids</taxon>
        <taxon>campanulids</taxon>
        <taxon>Aquifoliales</taxon>
        <taxon>Aquifoliaceae</taxon>
        <taxon>Ilex</taxon>
    </lineage>
</organism>
<dbReference type="Proteomes" id="UP001642360">
    <property type="component" value="Unassembled WGS sequence"/>
</dbReference>
<feature type="compositionally biased region" description="Basic and acidic residues" evidence="6">
    <location>
        <begin position="141"/>
        <end position="153"/>
    </location>
</feature>
<keyword evidence="5" id="KW-0539">Nucleus</keyword>
<evidence type="ECO:0000256" key="5">
    <source>
        <dbReference type="ARBA" id="ARBA00023242"/>
    </source>
</evidence>
<dbReference type="AlphaFoldDB" id="A0ABC8QQE5"/>
<dbReference type="PROSITE" id="PS50811">
    <property type="entry name" value="WRKY"/>
    <property type="match status" value="1"/>
</dbReference>
<feature type="compositionally biased region" description="Basic and acidic residues" evidence="6">
    <location>
        <begin position="350"/>
        <end position="363"/>
    </location>
</feature>
<feature type="region of interest" description="Disordered" evidence="6">
    <location>
        <begin position="290"/>
        <end position="317"/>
    </location>
</feature>
<dbReference type="EMBL" id="CAUOFW020006809">
    <property type="protein sequence ID" value="CAK9176326.1"/>
    <property type="molecule type" value="Genomic_DNA"/>
</dbReference>
<dbReference type="InterPro" id="IPR003657">
    <property type="entry name" value="WRKY_dom"/>
</dbReference>
<protein>
    <recommendedName>
        <fullName evidence="7">WRKY domain-containing protein</fullName>
    </recommendedName>
</protein>
<dbReference type="SUPFAM" id="SSF118290">
    <property type="entry name" value="WRKY DNA-binding domain"/>
    <property type="match status" value="1"/>
</dbReference>
<evidence type="ECO:0000256" key="1">
    <source>
        <dbReference type="ARBA" id="ARBA00004123"/>
    </source>
</evidence>